<proteinExistence type="predicted"/>
<organism>
    <name type="scientific">Ixodes scapularis</name>
    <name type="common">Black-legged tick</name>
    <name type="synonym">Deer tick</name>
    <dbReference type="NCBI Taxonomy" id="6945"/>
    <lineage>
        <taxon>Eukaryota</taxon>
        <taxon>Metazoa</taxon>
        <taxon>Ecdysozoa</taxon>
        <taxon>Arthropoda</taxon>
        <taxon>Chelicerata</taxon>
        <taxon>Arachnida</taxon>
        <taxon>Acari</taxon>
        <taxon>Parasitiformes</taxon>
        <taxon>Ixodida</taxon>
        <taxon>Ixodoidea</taxon>
        <taxon>Ixodidae</taxon>
        <taxon>Ixodinae</taxon>
        <taxon>Ixodes</taxon>
    </lineage>
</organism>
<evidence type="ECO:0000256" key="1">
    <source>
        <dbReference type="SAM" id="MobiDB-lite"/>
    </source>
</evidence>
<protein>
    <submittedName>
        <fullName evidence="2 3">Uncharacterized protein</fullName>
    </submittedName>
</protein>
<dbReference type="AlphaFoldDB" id="B7Q7E4"/>
<evidence type="ECO:0000313" key="3">
    <source>
        <dbReference type="EnsemblMetazoa" id="ISCW010624-PA"/>
    </source>
</evidence>
<evidence type="ECO:0000313" key="2">
    <source>
        <dbReference type="EMBL" id="EEC14766.1"/>
    </source>
</evidence>
<evidence type="ECO:0000313" key="4">
    <source>
        <dbReference type="Proteomes" id="UP000001555"/>
    </source>
</evidence>
<feature type="compositionally biased region" description="Low complexity" evidence="1">
    <location>
        <begin position="210"/>
        <end position="221"/>
    </location>
</feature>
<dbReference type="VEuPathDB" id="VectorBase:ISCW010624"/>
<reference evidence="2 4" key="1">
    <citation type="submission" date="2008-03" db="EMBL/GenBank/DDBJ databases">
        <title>Annotation of Ixodes scapularis.</title>
        <authorList>
            <consortium name="Ixodes scapularis Genome Project Consortium"/>
            <person name="Caler E."/>
            <person name="Hannick L.I."/>
            <person name="Bidwell S."/>
            <person name="Joardar V."/>
            <person name="Thiagarajan M."/>
            <person name="Amedeo P."/>
            <person name="Galinsky K.J."/>
            <person name="Schobel S."/>
            <person name="Inman J."/>
            <person name="Hostetler J."/>
            <person name="Miller J."/>
            <person name="Hammond M."/>
            <person name="Megy K."/>
            <person name="Lawson D."/>
            <person name="Kodira C."/>
            <person name="Sutton G."/>
            <person name="Meyer J."/>
            <person name="Hill C.A."/>
            <person name="Birren B."/>
            <person name="Nene V."/>
            <person name="Collins F."/>
            <person name="Alarcon-Chaidez F."/>
            <person name="Wikel S."/>
            <person name="Strausberg R."/>
        </authorList>
    </citation>
    <scope>NUCLEOTIDE SEQUENCE [LARGE SCALE GENOMIC DNA]</scope>
    <source>
        <strain evidence="4">Wikel</strain>
        <strain evidence="2">Wikel colony</strain>
    </source>
</reference>
<reference evidence="3" key="2">
    <citation type="submission" date="2020-05" db="UniProtKB">
        <authorList>
            <consortium name="EnsemblMetazoa"/>
        </authorList>
    </citation>
    <scope>IDENTIFICATION</scope>
    <source>
        <strain evidence="3">wikel</strain>
    </source>
</reference>
<dbReference type="Proteomes" id="UP000001555">
    <property type="component" value="Unassembled WGS sequence"/>
</dbReference>
<dbReference type="EMBL" id="ABJB010452390">
    <property type="status" value="NOT_ANNOTATED_CDS"/>
    <property type="molecule type" value="Genomic_DNA"/>
</dbReference>
<keyword evidence="4" id="KW-1185">Reference proteome</keyword>
<feature type="compositionally biased region" description="Polar residues" evidence="1">
    <location>
        <begin position="35"/>
        <end position="49"/>
    </location>
</feature>
<feature type="region of interest" description="Disordered" evidence="1">
    <location>
        <begin position="66"/>
        <end position="95"/>
    </location>
</feature>
<feature type="region of interest" description="Disordered" evidence="1">
    <location>
        <begin position="20"/>
        <end position="49"/>
    </location>
</feature>
<dbReference type="PaxDb" id="6945-B7Q7E4"/>
<dbReference type="HOGENOM" id="CLU_834928_0_0_1"/>
<accession>B7Q7E4</accession>
<feature type="region of interest" description="Disordered" evidence="1">
    <location>
        <begin position="251"/>
        <end position="277"/>
    </location>
</feature>
<dbReference type="EnsemblMetazoa" id="ISCW010624-RA">
    <property type="protein sequence ID" value="ISCW010624-PA"/>
    <property type="gene ID" value="ISCW010624"/>
</dbReference>
<dbReference type="EMBL" id="DS874505">
    <property type="protein sequence ID" value="EEC14766.1"/>
    <property type="molecule type" value="Genomic_DNA"/>
</dbReference>
<sequence length="333" mass="35715">MHDSWGIVVVASCIDLETNSASTSKSDGATEETLQESGSHSFYSNANTDHNQPSYTYAAINLNPFATPDSSARADDNQQASSRSKTPNEPAQQEPAGQAFFHPTSFEFGQTINHAVTAGAPVSSASNLEQNRQVYGVLSRPDHGGYRAEATVQRGQGDSIRYYGYGGGGSPKGYNTQRAYAYEKVYPEKRYSTSHAVAYEKHYNDDDHSPGGSYRSSSYGPSRGGYGRSGGGYRPSGGGYGSASEGYGYPRSGYESQYDSNPAATSKDSAGGRPQMRSYVYKNPYDKSTMRVVEMRSGSPGASSSLSKIIANPGSMEGFVANLMRNAKDAFPF</sequence>
<gene>
    <name evidence="2" type="ORF">IscW_ISCW010624</name>
</gene>
<feature type="compositionally biased region" description="Polar residues" evidence="1">
    <location>
        <begin position="77"/>
        <end position="91"/>
    </location>
</feature>
<name>B7Q7E4_IXOSC</name>
<feature type="region of interest" description="Disordered" evidence="1">
    <location>
        <begin position="202"/>
        <end position="233"/>
    </location>
</feature>
<feature type="compositionally biased region" description="Gly residues" evidence="1">
    <location>
        <begin position="222"/>
        <end position="233"/>
    </location>
</feature>
<dbReference type="InParanoid" id="B7Q7E4"/>
<feature type="compositionally biased region" description="Polar residues" evidence="1">
    <location>
        <begin position="254"/>
        <end position="268"/>
    </location>
</feature>